<dbReference type="EMBL" id="CP108313">
    <property type="protein sequence ID" value="WTW67918.1"/>
    <property type="molecule type" value="Genomic_DNA"/>
</dbReference>
<accession>A0AAU2VK92</accession>
<evidence type="ECO:0000259" key="2">
    <source>
        <dbReference type="Pfam" id="PF07202"/>
    </source>
</evidence>
<evidence type="ECO:0000313" key="3">
    <source>
        <dbReference type="EMBL" id="WTW67918.1"/>
    </source>
</evidence>
<dbReference type="Pfam" id="PF07202">
    <property type="entry name" value="Tcp10_C"/>
    <property type="match status" value="1"/>
</dbReference>
<feature type="compositionally biased region" description="Polar residues" evidence="1">
    <location>
        <begin position="642"/>
        <end position="690"/>
    </location>
</feature>
<feature type="compositionally biased region" description="Low complexity" evidence="1">
    <location>
        <begin position="828"/>
        <end position="840"/>
    </location>
</feature>
<feature type="compositionally biased region" description="Polar residues" evidence="1">
    <location>
        <begin position="578"/>
        <end position="589"/>
    </location>
</feature>
<dbReference type="InterPro" id="IPR047002">
    <property type="entry name" value="Tcp10_C_sf"/>
</dbReference>
<feature type="compositionally biased region" description="Low complexity" evidence="1">
    <location>
        <begin position="858"/>
        <end position="867"/>
    </location>
</feature>
<feature type="compositionally biased region" description="Low complexity" evidence="1">
    <location>
        <begin position="933"/>
        <end position="965"/>
    </location>
</feature>
<reference evidence="3" key="1">
    <citation type="submission" date="2022-10" db="EMBL/GenBank/DDBJ databases">
        <title>The complete genomes of actinobacterial strains from the NBC collection.</title>
        <authorList>
            <person name="Joergensen T.S."/>
            <person name="Alvarez Arevalo M."/>
            <person name="Sterndorff E.B."/>
            <person name="Faurdal D."/>
            <person name="Vuksanovic O."/>
            <person name="Mourched A.-S."/>
            <person name="Charusanti P."/>
            <person name="Shaw S."/>
            <person name="Blin K."/>
            <person name="Weber T."/>
        </authorList>
    </citation>
    <scope>NUCLEOTIDE SEQUENCE</scope>
    <source>
        <strain evidence="3">NBC_00008</strain>
    </source>
</reference>
<feature type="compositionally biased region" description="Polar residues" evidence="1">
    <location>
        <begin position="601"/>
        <end position="618"/>
    </location>
</feature>
<dbReference type="Gene3D" id="2.60.450.20">
    <property type="match status" value="2"/>
</dbReference>
<feature type="compositionally biased region" description="Gly residues" evidence="1">
    <location>
        <begin position="868"/>
        <end position="891"/>
    </location>
</feature>
<evidence type="ECO:0000256" key="1">
    <source>
        <dbReference type="SAM" id="MobiDB-lite"/>
    </source>
</evidence>
<feature type="compositionally biased region" description="Gly residues" evidence="1">
    <location>
        <begin position="465"/>
        <end position="494"/>
    </location>
</feature>
<feature type="domain" description="Centromere protein J C-terminal" evidence="2">
    <location>
        <begin position="621"/>
        <end position="651"/>
    </location>
</feature>
<organism evidence="3">
    <name type="scientific">Streptomyces sp. NBC_00008</name>
    <dbReference type="NCBI Taxonomy" id="2903610"/>
    <lineage>
        <taxon>Bacteria</taxon>
        <taxon>Bacillati</taxon>
        <taxon>Actinomycetota</taxon>
        <taxon>Actinomycetes</taxon>
        <taxon>Kitasatosporales</taxon>
        <taxon>Streptomycetaceae</taxon>
        <taxon>Streptomyces</taxon>
    </lineage>
</organism>
<dbReference type="AlphaFoldDB" id="A0AAU2VK92"/>
<name>A0AAU2VK92_9ACTN</name>
<feature type="compositionally biased region" description="Gly residues" evidence="1">
    <location>
        <begin position="970"/>
        <end position="980"/>
    </location>
</feature>
<feature type="compositionally biased region" description="Basic and acidic residues" evidence="1">
    <location>
        <begin position="412"/>
        <end position="444"/>
    </location>
</feature>
<feature type="region of interest" description="Disordered" evidence="1">
    <location>
        <begin position="569"/>
        <end position="625"/>
    </location>
</feature>
<gene>
    <name evidence="3" type="ORF">OG398_06375</name>
</gene>
<feature type="region of interest" description="Disordered" evidence="1">
    <location>
        <begin position="933"/>
        <end position="1013"/>
    </location>
</feature>
<feature type="compositionally biased region" description="Polar residues" evidence="1">
    <location>
        <begin position="783"/>
        <end position="807"/>
    </location>
</feature>
<feature type="compositionally biased region" description="Gly residues" evidence="1">
    <location>
        <begin position="841"/>
        <end position="857"/>
    </location>
</feature>
<feature type="region of interest" description="Disordered" evidence="1">
    <location>
        <begin position="638"/>
        <end position="732"/>
    </location>
</feature>
<proteinExistence type="predicted"/>
<protein>
    <submittedName>
        <fullName evidence="3">AAWKG family protein</fullName>
    </submittedName>
</protein>
<feature type="compositionally biased region" description="Gly residues" evidence="1">
    <location>
        <begin position="504"/>
        <end position="514"/>
    </location>
</feature>
<feature type="region of interest" description="Disordered" evidence="1">
    <location>
        <begin position="745"/>
        <end position="893"/>
    </location>
</feature>
<feature type="compositionally biased region" description="Polar residues" evidence="1">
    <location>
        <begin position="745"/>
        <end position="774"/>
    </location>
</feature>
<dbReference type="NCBIfam" id="NF038047">
    <property type="entry name" value="not_Tcp10"/>
    <property type="match status" value="1"/>
</dbReference>
<dbReference type="InterPro" id="IPR009852">
    <property type="entry name" value="CENPJ_C_dom"/>
</dbReference>
<sequence length="1013" mass="102720">MAVDSSWESVVKQLTGFDGGTRANVAAVGGADAKTGTGSEWMRVTVKKVTKAGVPDDRNTTGEVEAGETPERVIQFYGPSDGQTSTYLDVYKATISLPWSSSSGADWSNTGNAGAYDYGYGKALEALRDLFTTDGFGGGYDHTPAVVTADAVNLKEFSPVAEAFNRVVDYFSAKSVDLEKWVKQLDGEFSSYQGSGADVFRDLIDAVGVGYKDFLTLIAPKTGAVQPGGGKEFKSNQEYRSRSVVGDKLVDAELAIWTAANDLATAWNGWQNNSDPGVQAAVNTAYTGLLARPANVWLGTSHLDALLDDLALWLNENNIMKMRQNYGYNKPGEGFLHIHPVYGNLTVEGDWKNLATRACTNWLATLAPLDQAASKAMLALNQAMVGMNSDSSFPFKAGAGSLTEANAADEAGLAKEEAEKEKADAEKEKEDAKNEMDKFNKDLDGNGGAGDVDPPPPIGENDTGGEFGGGGAGGDLGLNGGNTGADGTGGGGTGIVPPPTIGLNGTGGGSGPGGANLPITHPDGSTSLVNPDGSTTTTYPDGHKEITPAGVIPPPLSPNVTGGNSGGYPVKTVKGPDGSTTSYNADGSRTTTHKDGTTTTVNPDGTSVTNNPDGSKTVLNKDGSETVTYRDGTKATIGADGTTVTQYPDGTSTKLAPNGTLTSTDAQGNSTTSHPAPGSTVHNADGSSTAYGKDGTTTTTHEDGTKTTVSANGTVTTVDPDGTRTVSHLGKGTSTVQYADGSVSQVGKDGTVSTTYQDGSTTKLGPDGTYTTTDADGHKQTEHLNTTGSGGTQTQHNADGSSTTTYPDGTVDETLKNGGHQISYPDGRTVTTDAYGRTTGTTGGTGGLGPNRTGGGSSDFDYYDYPDGGSGSSPLGGGGYGGSGADTGGAGRLPLNPLGNQGLVPGGGTGAAAGAAGTGLAGERGRAIAAGEASAARNGKSAQLAAEEAAMASRRPSTTSSGGTPMMPPMGGGMGGGAGGNTQSDERERSTWVSEDEDTWGTDEGGVSAVIGR</sequence>
<feature type="region of interest" description="Disordered" evidence="1">
    <location>
        <begin position="407"/>
        <end position="516"/>
    </location>
</feature>